<dbReference type="PANTHER" id="PTHR36832:SF1">
    <property type="entry name" value="SLR1174 PROTEIN"/>
    <property type="match status" value="1"/>
</dbReference>
<feature type="transmembrane region" description="Helical" evidence="1">
    <location>
        <begin position="51"/>
        <end position="73"/>
    </location>
</feature>
<proteinExistence type="predicted"/>
<evidence type="ECO:0008006" key="4">
    <source>
        <dbReference type="Google" id="ProtNLM"/>
    </source>
</evidence>
<dbReference type="Pfam" id="PF06182">
    <property type="entry name" value="ABC2_membrane_6"/>
    <property type="match status" value="1"/>
</dbReference>
<feature type="transmembrane region" description="Helical" evidence="1">
    <location>
        <begin position="231"/>
        <end position="249"/>
    </location>
</feature>
<comment type="caution">
    <text evidence="2">The sequence shown here is derived from an EMBL/GenBank/DDBJ whole genome shotgun (WGS) entry which is preliminary data.</text>
</comment>
<dbReference type="InterPro" id="IPR010390">
    <property type="entry name" value="ABC-2_transporter-like"/>
</dbReference>
<sequence>MINKYFSIFNISWQNMLIYRLNFVLWRFRTVLQFLLVYFVWWTVFQTQTSVFGYTEASILTYVLISALTRAIVLSSRIMDIGGHISEGGIVNFLVKPQGIIGFYFARDLADKLLNISFVIFELAGIYFLLKPEIIIQTNINILLQFILSIVLAMVLYFALSFAFGLLAFWLENIWGIYFLFFMSIEALGGGLFPIDILPERFANMILLTPFPYLLYFPAKVYTGTLGYDQLMSGFTILSIWTVISWVLMKRVLNAGLRMYTAVGH</sequence>
<keyword evidence="1" id="KW-0472">Membrane</keyword>
<dbReference type="EMBL" id="MFDE01000043">
    <property type="protein sequence ID" value="OGE37438.1"/>
    <property type="molecule type" value="Genomic_DNA"/>
</dbReference>
<feature type="transmembrane region" description="Helical" evidence="1">
    <location>
        <begin position="202"/>
        <end position="219"/>
    </location>
</feature>
<dbReference type="AlphaFoldDB" id="A0A1F5K9E5"/>
<gene>
    <name evidence="2" type="ORF">A3F00_01055</name>
</gene>
<reference evidence="2 3" key="1">
    <citation type="journal article" date="2016" name="Nat. Commun.">
        <title>Thousands of microbial genomes shed light on interconnected biogeochemical processes in an aquifer system.</title>
        <authorList>
            <person name="Anantharaman K."/>
            <person name="Brown C.T."/>
            <person name="Hug L.A."/>
            <person name="Sharon I."/>
            <person name="Castelle C.J."/>
            <person name="Probst A.J."/>
            <person name="Thomas B.C."/>
            <person name="Singh A."/>
            <person name="Wilkins M.J."/>
            <person name="Karaoz U."/>
            <person name="Brodie E.L."/>
            <person name="Williams K.H."/>
            <person name="Hubbard S.S."/>
            <person name="Banfield J.F."/>
        </authorList>
    </citation>
    <scope>NUCLEOTIDE SEQUENCE [LARGE SCALE GENOMIC DNA]</scope>
</reference>
<organism evidence="2 3">
    <name type="scientific">Candidatus Daviesbacteria bacterium RIFCSPHIGHO2_12_FULL_37_11</name>
    <dbReference type="NCBI Taxonomy" id="1797777"/>
    <lineage>
        <taxon>Bacteria</taxon>
        <taxon>Candidatus Daviesiibacteriota</taxon>
    </lineage>
</organism>
<name>A0A1F5K9E5_9BACT</name>
<keyword evidence="1" id="KW-0812">Transmembrane</keyword>
<protein>
    <recommendedName>
        <fullName evidence="4">ABC transporter permease</fullName>
    </recommendedName>
</protein>
<evidence type="ECO:0000313" key="2">
    <source>
        <dbReference type="EMBL" id="OGE37438.1"/>
    </source>
</evidence>
<evidence type="ECO:0000256" key="1">
    <source>
        <dbReference type="SAM" id="Phobius"/>
    </source>
</evidence>
<feature type="transmembrane region" description="Helical" evidence="1">
    <location>
        <begin position="142"/>
        <end position="169"/>
    </location>
</feature>
<feature type="transmembrane region" description="Helical" evidence="1">
    <location>
        <begin position="112"/>
        <end position="130"/>
    </location>
</feature>
<evidence type="ECO:0000313" key="3">
    <source>
        <dbReference type="Proteomes" id="UP000176527"/>
    </source>
</evidence>
<dbReference type="Proteomes" id="UP000176527">
    <property type="component" value="Unassembled WGS sequence"/>
</dbReference>
<accession>A0A1F5K9E5</accession>
<feature type="transmembrane region" description="Helical" evidence="1">
    <location>
        <begin position="175"/>
        <end position="195"/>
    </location>
</feature>
<feature type="transmembrane region" description="Helical" evidence="1">
    <location>
        <begin position="21"/>
        <end position="45"/>
    </location>
</feature>
<dbReference type="PANTHER" id="PTHR36832">
    <property type="entry name" value="SLR1174 PROTEIN-RELATED"/>
    <property type="match status" value="1"/>
</dbReference>
<keyword evidence="1" id="KW-1133">Transmembrane helix</keyword>